<dbReference type="Proteomes" id="UP000053029">
    <property type="component" value="Unassembled WGS sequence"/>
</dbReference>
<feature type="region of interest" description="Disordered" evidence="1">
    <location>
        <begin position="265"/>
        <end position="302"/>
    </location>
</feature>
<dbReference type="InterPro" id="IPR012337">
    <property type="entry name" value="RNaseH-like_sf"/>
</dbReference>
<dbReference type="VEuPathDB" id="FungiDB:Z517_08103"/>
<dbReference type="Pfam" id="PF21762">
    <property type="entry name" value="DEDDh_C"/>
    <property type="match status" value="2"/>
</dbReference>
<feature type="compositionally biased region" description="Basic and acidic residues" evidence="1">
    <location>
        <begin position="705"/>
        <end position="728"/>
    </location>
</feature>
<evidence type="ECO:0000259" key="2">
    <source>
        <dbReference type="Pfam" id="PF21762"/>
    </source>
</evidence>
<dbReference type="OrthoDB" id="5953249at2759"/>
<feature type="region of interest" description="Disordered" evidence="1">
    <location>
        <begin position="1"/>
        <end position="159"/>
    </location>
</feature>
<dbReference type="EMBL" id="KN846973">
    <property type="protein sequence ID" value="KIW78269.1"/>
    <property type="molecule type" value="Genomic_DNA"/>
</dbReference>
<dbReference type="HOGENOM" id="CLU_016815_1_0_1"/>
<proteinExistence type="predicted"/>
<feature type="region of interest" description="Disordered" evidence="1">
    <location>
        <begin position="705"/>
        <end position="744"/>
    </location>
</feature>
<dbReference type="InterPro" id="IPR040151">
    <property type="entry name" value="Gfd2/YDR514C-like"/>
</dbReference>
<evidence type="ECO:0000313" key="3">
    <source>
        <dbReference type="EMBL" id="KIW78269.1"/>
    </source>
</evidence>
<dbReference type="PANTHER" id="PTHR28083">
    <property type="entry name" value="GOOD FOR FULL DBP5 ACTIVITY PROTEIN 2"/>
    <property type="match status" value="1"/>
</dbReference>
<feature type="compositionally biased region" description="Polar residues" evidence="1">
    <location>
        <begin position="102"/>
        <end position="115"/>
    </location>
</feature>
<name>A0A0D2H0Q3_9EURO</name>
<feature type="domain" description="Gfd2/YDR514C-like C-terminal" evidence="2">
    <location>
        <begin position="579"/>
        <end position="697"/>
    </location>
</feature>
<dbReference type="AlphaFoldDB" id="A0A0D2H0Q3"/>
<dbReference type="Gene3D" id="3.30.420.10">
    <property type="entry name" value="Ribonuclease H-like superfamily/Ribonuclease H"/>
    <property type="match status" value="1"/>
</dbReference>
<protein>
    <recommendedName>
        <fullName evidence="2">Gfd2/YDR514C-like C-terminal domain-containing protein</fullName>
    </recommendedName>
</protein>
<evidence type="ECO:0000313" key="4">
    <source>
        <dbReference type="Proteomes" id="UP000053029"/>
    </source>
</evidence>
<dbReference type="PANTHER" id="PTHR28083:SF1">
    <property type="entry name" value="GOOD FOR FULL DBP5 ACTIVITY PROTEIN 2"/>
    <property type="match status" value="1"/>
</dbReference>
<feature type="compositionally biased region" description="Polar residues" evidence="1">
    <location>
        <begin position="1"/>
        <end position="19"/>
    </location>
</feature>
<gene>
    <name evidence="3" type="ORF">Z517_08103</name>
</gene>
<organism evidence="3 4">
    <name type="scientific">Fonsecaea pedrosoi CBS 271.37</name>
    <dbReference type="NCBI Taxonomy" id="1442368"/>
    <lineage>
        <taxon>Eukaryota</taxon>
        <taxon>Fungi</taxon>
        <taxon>Dikarya</taxon>
        <taxon>Ascomycota</taxon>
        <taxon>Pezizomycotina</taxon>
        <taxon>Eurotiomycetes</taxon>
        <taxon>Chaetothyriomycetidae</taxon>
        <taxon>Chaetothyriales</taxon>
        <taxon>Herpotrichiellaceae</taxon>
        <taxon>Fonsecaea</taxon>
    </lineage>
</organism>
<sequence length="796" mass="89295">MASTTPQERLNKLFSNQALPTAPTPGQPHFSEKELEQRAVEEQRPWSVPETAQYPRDTKPLKKQQPQRDIVILTSSDDDDDYVSSFKKKPSMKPSLKPPQPRSSVIHANNASTSLKDPVLDSEETVQYIAHGERSERISSKRVTERSDSDNKELPTTDKRGIPVAGHFCQFHLAAKFPYKYMNDVNDRVSRHFFASNKFYNRTWDLYYLHPPASLTAKAIILVPFEQVQELIAEIGKTFKIPVSVPPFPFTFTFFEDGTPKPQYLGQAHSKDEAQEMQNSVPTATPGHGECPHNASSESRQRFEDFKHDCQAAILAAGKTKGGRGKKKVEYDRLTAIRDWYVQLRRAQRYLGLRRKTRQVLPPNLSMTWEEQEQFRLQQLKSAHVTLDPLDLSAPAPYAFEEETVFIAVDIESHERAHNLITEIGISTLDTLDLVNVPPGPRGRNWTDQIRSRHFRIRGREHLVNKDFCRGDPNSFQFGRSEWVELEDATTKVDSCFEWPFSVDFKHPSLIDPWSAEPVNHATGDEASQATSTNLGGTSMGLVNIEQEAANRAAVTSVLTGIGDQETIKHAIALAKTNQSGADALENRPKQRKIILVGHSIGTDVAYLRDLGSKIFTSSRATYPIAAMEIMAKGERYSETLASIIDSLDTAPLFRILKEETQNRNLASIMGDLGLPCYFLHNAGNDARYTLEALVAMLIEARLKGDQEQKKDEEAGKRQKPGDDESGKYAKSAGPSSLDGSQRQIEELDAFEAAVLASSGDEASPRHQRDEAIAAITERLKLDPTVDEEEPRRPFC</sequence>
<reference evidence="3 4" key="1">
    <citation type="submission" date="2015-01" db="EMBL/GenBank/DDBJ databases">
        <title>The Genome Sequence of Fonsecaea pedrosoi CBS 271.37.</title>
        <authorList>
            <consortium name="The Broad Institute Genomics Platform"/>
            <person name="Cuomo C."/>
            <person name="de Hoog S."/>
            <person name="Gorbushina A."/>
            <person name="Stielow B."/>
            <person name="Teixiera M."/>
            <person name="Abouelleil A."/>
            <person name="Chapman S.B."/>
            <person name="Priest M."/>
            <person name="Young S.K."/>
            <person name="Wortman J."/>
            <person name="Nusbaum C."/>
            <person name="Birren B."/>
        </authorList>
    </citation>
    <scope>NUCLEOTIDE SEQUENCE [LARGE SCALE GENOMIC DNA]</scope>
    <source>
        <strain evidence="3 4">CBS 271.37</strain>
    </source>
</reference>
<feature type="compositionally biased region" description="Polar residues" evidence="1">
    <location>
        <begin position="734"/>
        <end position="743"/>
    </location>
</feature>
<accession>A0A0D2H0Q3</accession>
<feature type="domain" description="Gfd2/YDR514C-like C-terminal" evidence="2">
    <location>
        <begin position="405"/>
        <end position="503"/>
    </location>
</feature>
<dbReference type="STRING" id="1442368.A0A0D2H0Q3"/>
<dbReference type="InterPro" id="IPR036397">
    <property type="entry name" value="RNaseH_sf"/>
</dbReference>
<feature type="compositionally biased region" description="Basic and acidic residues" evidence="1">
    <location>
        <begin position="131"/>
        <end position="159"/>
    </location>
</feature>
<dbReference type="RefSeq" id="XP_013282077.1">
    <property type="nucleotide sequence ID" value="XM_013426623.1"/>
</dbReference>
<keyword evidence="4" id="KW-1185">Reference proteome</keyword>
<dbReference type="GO" id="GO:0005634">
    <property type="term" value="C:nucleus"/>
    <property type="evidence" value="ECO:0007669"/>
    <property type="project" value="TreeGrafter"/>
</dbReference>
<feature type="compositionally biased region" description="Basic and acidic residues" evidence="1">
    <location>
        <begin position="30"/>
        <end position="44"/>
    </location>
</feature>
<dbReference type="InterPro" id="IPR048519">
    <property type="entry name" value="Gfd2/YDR514C-like_C"/>
</dbReference>
<evidence type="ECO:0000256" key="1">
    <source>
        <dbReference type="SAM" id="MobiDB-lite"/>
    </source>
</evidence>
<dbReference type="GeneID" id="25307593"/>
<dbReference type="SUPFAM" id="SSF53098">
    <property type="entry name" value="Ribonuclease H-like"/>
    <property type="match status" value="1"/>
</dbReference>
<dbReference type="GO" id="GO:0003676">
    <property type="term" value="F:nucleic acid binding"/>
    <property type="evidence" value="ECO:0007669"/>
    <property type="project" value="InterPro"/>
</dbReference>